<accession>A0A9P9ILS3</accession>
<dbReference type="CDD" id="cd18186">
    <property type="entry name" value="BTB_POZ_ZBTB_KLHL-like"/>
    <property type="match status" value="1"/>
</dbReference>
<evidence type="ECO:0000313" key="3">
    <source>
        <dbReference type="Proteomes" id="UP000700596"/>
    </source>
</evidence>
<dbReference type="SUPFAM" id="SSF54695">
    <property type="entry name" value="POZ domain"/>
    <property type="match status" value="1"/>
</dbReference>
<evidence type="ECO:0000313" key="2">
    <source>
        <dbReference type="EMBL" id="KAH7125117.1"/>
    </source>
</evidence>
<organism evidence="2 3">
    <name type="scientific">Dendryphion nanum</name>
    <dbReference type="NCBI Taxonomy" id="256645"/>
    <lineage>
        <taxon>Eukaryota</taxon>
        <taxon>Fungi</taxon>
        <taxon>Dikarya</taxon>
        <taxon>Ascomycota</taxon>
        <taxon>Pezizomycotina</taxon>
        <taxon>Dothideomycetes</taxon>
        <taxon>Pleosporomycetidae</taxon>
        <taxon>Pleosporales</taxon>
        <taxon>Torulaceae</taxon>
        <taxon>Dendryphion</taxon>
    </lineage>
</organism>
<dbReference type="InterPro" id="IPR011333">
    <property type="entry name" value="SKP1/BTB/POZ_sf"/>
</dbReference>
<comment type="caution">
    <text evidence="2">The sequence shown here is derived from an EMBL/GenBank/DDBJ whole genome shotgun (WGS) entry which is preliminary data.</text>
</comment>
<gene>
    <name evidence="2" type="ORF">B0J11DRAFT_579688</name>
</gene>
<name>A0A9P9ILS3_9PLEO</name>
<evidence type="ECO:0000259" key="1">
    <source>
        <dbReference type="Pfam" id="PF00651"/>
    </source>
</evidence>
<keyword evidence="3" id="KW-1185">Reference proteome</keyword>
<dbReference type="Proteomes" id="UP000700596">
    <property type="component" value="Unassembled WGS sequence"/>
</dbReference>
<dbReference type="AlphaFoldDB" id="A0A9P9ILS3"/>
<proteinExistence type="predicted"/>
<dbReference type="EMBL" id="JAGMWT010000007">
    <property type="protein sequence ID" value="KAH7125117.1"/>
    <property type="molecule type" value="Genomic_DNA"/>
</dbReference>
<feature type="domain" description="BTB" evidence="1">
    <location>
        <begin position="28"/>
        <end position="119"/>
    </location>
</feature>
<dbReference type="Pfam" id="PF00651">
    <property type="entry name" value="BTB"/>
    <property type="match status" value="1"/>
</dbReference>
<sequence>MSMERTADGVFSEPPNIGEVTAQPTITVHIAGGTPFGKTFYLDKLLPVRYSVWFRDFLQPEAPNKKESEVVELQHIDPSAFKTFVWWLYCQSIPDPWSNSNHSSEGGDKIIALYLLARYFGVLELREYLISILHKFFSIYELPLSTITIKGAFVRLPQSDHLYDLIIDAHCQLWDGTRLTSPEIALFNTLPSSFFHQISLRYSGLRFSSDPTSSAIKGLDKYIESSSKELKKACHNENNEISLKKLKRKF</sequence>
<protein>
    <recommendedName>
        <fullName evidence="1">BTB domain-containing protein</fullName>
    </recommendedName>
</protein>
<reference evidence="2" key="1">
    <citation type="journal article" date="2021" name="Nat. Commun.">
        <title>Genetic determinants of endophytism in the Arabidopsis root mycobiome.</title>
        <authorList>
            <person name="Mesny F."/>
            <person name="Miyauchi S."/>
            <person name="Thiergart T."/>
            <person name="Pickel B."/>
            <person name="Atanasova L."/>
            <person name="Karlsson M."/>
            <person name="Huettel B."/>
            <person name="Barry K.W."/>
            <person name="Haridas S."/>
            <person name="Chen C."/>
            <person name="Bauer D."/>
            <person name="Andreopoulos W."/>
            <person name="Pangilinan J."/>
            <person name="LaButti K."/>
            <person name="Riley R."/>
            <person name="Lipzen A."/>
            <person name="Clum A."/>
            <person name="Drula E."/>
            <person name="Henrissat B."/>
            <person name="Kohler A."/>
            <person name="Grigoriev I.V."/>
            <person name="Martin F.M."/>
            <person name="Hacquard S."/>
        </authorList>
    </citation>
    <scope>NUCLEOTIDE SEQUENCE</scope>
    <source>
        <strain evidence="2">MPI-CAGE-CH-0243</strain>
    </source>
</reference>
<dbReference type="Gene3D" id="3.30.710.10">
    <property type="entry name" value="Potassium Channel Kv1.1, Chain A"/>
    <property type="match status" value="1"/>
</dbReference>
<dbReference type="InterPro" id="IPR000210">
    <property type="entry name" value="BTB/POZ_dom"/>
</dbReference>